<keyword evidence="1" id="KW-0418">Kinase</keyword>
<protein>
    <submittedName>
        <fullName evidence="1">CotH kinase family protein</fullName>
    </submittedName>
</protein>
<dbReference type="RefSeq" id="WP_206291847.1">
    <property type="nucleotide sequence ID" value="NZ_CP063458.1"/>
</dbReference>
<dbReference type="PANTHER" id="PTHR40050">
    <property type="entry name" value="INNER SPORE COAT PROTEIN H"/>
    <property type="match status" value="1"/>
</dbReference>
<reference evidence="1 2" key="1">
    <citation type="submission" date="2020-10" db="EMBL/GenBank/DDBJ databases">
        <title>Wide distribution of Phycisphaera-like planctomycetes from WD2101 soil group in peatlands and genome analysis of the first cultivated representative.</title>
        <authorList>
            <person name="Dedysh S.N."/>
            <person name="Beletsky A.V."/>
            <person name="Ivanova A."/>
            <person name="Kulichevskaya I.S."/>
            <person name="Suzina N.E."/>
            <person name="Philippov D.A."/>
            <person name="Rakitin A.L."/>
            <person name="Mardanov A.V."/>
            <person name="Ravin N.V."/>
        </authorList>
    </citation>
    <scope>NUCLEOTIDE SEQUENCE [LARGE SCALE GENOMIC DNA]</scope>
    <source>
        <strain evidence="1 2">M1803</strain>
    </source>
</reference>
<organism evidence="1 2">
    <name type="scientific">Humisphaera borealis</name>
    <dbReference type="NCBI Taxonomy" id="2807512"/>
    <lineage>
        <taxon>Bacteria</taxon>
        <taxon>Pseudomonadati</taxon>
        <taxon>Planctomycetota</taxon>
        <taxon>Phycisphaerae</taxon>
        <taxon>Tepidisphaerales</taxon>
        <taxon>Tepidisphaeraceae</taxon>
        <taxon>Humisphaera</taxon>
    </lineage>
</organism>
<keyword evidence="2" id="KW-1185">Reference proteome</keyword>
<dbReference type="PANTHER" id="PTHR40050:SF1">
    <property type="entry name" value="INNER SPORE COAT PROTEIN H"/>
    <property type="match status" value="1"/>
</dbReference>
<name>A0A7M2WWF8_9BACT</name>
<dbReference type="Proteomes" id="UP000593765">
    <property type="component" value="Chromosome"/>
</dbReference>
<gene>
    <name evidence="1" type="ORF">IPV69_21835</name>
</gene>
<dbReference type="InterPro" id="IPR014867">
    <property type="entry name" value="Spore_coat_CotH_CotH2/3/7"/>
</dbReference>
<accession>A0A7M2WWF8</accession>
<keyword evidence="1" id="KW-0808">Transferase</keyword>
<evidence type="ECO:0000313" key="1">
    <source>
        <dbReference type="EMBL" id="QOV88840.1"/>
    </source>
</evidence>
<evidence type="ECO:0000313" key="2">
    <source>
        <dbReference type="Proteomes" id="UP000593765"/>
    </source>
</evidence>
<dbReference type="GO" id="GO:0016301">
    <property type="term" value="F:kinase activity"/>
    <property type="evidence" value="ECO:0007669"/>
    <property type="project" value="UniProtKB-KW"/>
</dbReference>
<dbReference type="EMBL" id="CP063458">
    <property type="protein sequence ID" value="QOV88840.1"/>
    <property type="molecule type" value="Genomic_DNA"/>
</dbReference>
<dbReference type="Pfam" id="PF08757">
    <property type="entry name" value="CotH"/>
    <property type="match status" value="1"/>
</dbReference>
<dbReference type="KEGG" id="hbs:IPV69_21835"/>
<dbReference type="AlphaFoldDB" id="A0A7M2WWF8"/>
<proteinExistence type="predicted"/>
<sequence>MDRQSPSRREILTFAVSAAIASVLPEIASGKSLNEQRNELFDGGKILTLAIEIDNDGMKSLREDTKKYVKAQIKEDGQPRYKNVGVKLKGAAGSMRGVDDKPGWTLNMDKFEDGQRFWGMDKLHLNNCVQDPSYISEGLCGEMYRAAGVPASRLTNAIVSLNGRKLGFYAIKEGYDKGFLKNHFGSTDGNFYDGGFLRDLDQPLENNNEGKDPAKDHADLKSLMEVSQEADLQRRFDRMSRRLDIDKFVSYLSLQMLTWDWDGYPMNRNNYRIYHDPKTNLLTFLPSGMDQMFGDPNGPLFPNAQGVIAQRFLETPEGKKRYFARTEQLLADVFVPDRWSKRLDELLARVQPALKQVSEGAAKDLPGQFDRIRDGIKQRAKKIKEDLAKSKAKK</sequence>